<reference evidence="1" key="1">
    <citation type="journal article" date="2014" name="Front. Microbiol.">
        <title>High frequency of phylogenetically diverse reductive dehalogenase-homologous genes in deep subseafloor sedimentary metagenomes.</title>
        <authorList>
            <person name="Kawai M."/>
            <person name="Futagami T."/>
            <person name="Toyoda A."/>
            <person name="Takaki Y."/>
            <person name="Nishi S."/>
            <person name="Hori S."/>
            <person name="Arai W."/>
            <person name="Tsubouchi T."/>
            <person name="Morono Y."/>
            <person name="Uchiyama I."/>
            <person name="Ito T."/>
            <person name="Fujiyama A."/>
            <person name="Inagaki F."/>
            <person name="Takami H."/>
        </authorList>
    </citation>
    <scope>NUCLEOTIDE SEQUENCE</scope>
    <source>
        <strain evidence="1">Expedition CK06-06</strain>
    </source>
</reference>
<name>X1TK81_9ZZZZ</name>
<comment type="caution">
    <text evidence="1">The sequence shown here is derived from an EMBL/GenBank/DDBJ whole genome shotgun (WGS) entry which is preliminary data.</text>
</comment>
<sequence>MAAMLAQRRILTPEFYKTYAGYEGYNEEQADYLYKSRLPYPPIPDIITAVRYLEYPNYPKEFAQKRFDIPEEIWDVWDFMTYQRLTTEQVQTLYVRGLWETQPSDDELGRLGWREKDKLALHNLAYEIPNAMLMIQGGLVTDMGKQEIAENITKAGIHPEYAPVYYDAVMTKPASEDII</sequence>
<gene>
    <name evidence="1" type="ORF">S12H4_48639</name>
</gene>
<accession>X1TK81</accession>
<proteinExistence type="predicted"/>
<organism evidence="1">
    <name type="scientific">marine sediment metagenome</name>
    <dbReference type="NCBI Taxonomy" id="412755"/>
    <lineage>
        <taxon>unclassified sequences</taxon>
        <taxon>metagenomes</taxon>
        <taxon>ecological metagenomes</taxon>
    </lineage>
</organism>
<feature type="non-terminal residue" evidence="1">
    <location>
        <position position="179"/>
    </location>
</feature>
<dbReference type="AlphaFoldDB" id="X1TK81"/>
<protein>
    <submittedName>
        <fullName evidence="1">Uncharacterized protein</fullName>
    </submittedName>
</protein>
<evidence type="ECO:0000313" key="1">
    <source>
        <dbReference type="EMBL" id="GAJ05743.1"/>
    </source>
</evidence>
<dbReference type="EMBL" id="BARW01030421">
    <property type="protein sequence ID" value="GAJ05743.1"/>
    <property type="molecule type" value="Genomic_DNA"/>
</dbReference>